<sequence length="105" mass="11861">MPHKFTSMGKCETNRTNQEKAFNYRVKTKCSIREASDKFSIKSRTLQEAFKRSRAKSDGTTYVPVEGKTFTADQETTLCQYAVTAAKCFTVYHATVSEVSPMNTL</sequence>
<proteinExistence type="predicted"/>
<evidence type="ECO:0000313" key="2">
    <source>
        <dbReference type="Proteomes" id="UP000770661"/>
    </source>
</evidence>
<protein>
    <submittedName>
        <fullName evidence="1">Uncharacterized protein</fullName>
    </submittedName>
</protein>
<organism evidence="1 2">
    <name type="scientific">Chionoecetes opilio</name>
    <name type="common">Atlantic snow crab</name>
    <name type="synonym">Cancer opilio</name>
    <dbReference type="NCBI Taxonomy" id="41210"/>
    <lineage>
        <taxon>Eukaryota</taxon>
        <taxon>Metazoa</taxon>
        <taxon>Ecdysozoa</taxon>
        <taxon>Arthropoda</taxon>
        <taxon>Crustacea</taxon>
        <taxon>Multicrustacea</taxon>
        <taxon>Malacostraca</taxon>
        <taxon>Eumalacostraca</taxon>
        <taxon>Eucarida</taxon>
        <taxon>Decapoda</taxon>
        <taxon>Pleocyemata</taxon>
        <taxon>Brachyura</taxon>
        <taxon>Eubrachyura</taxon>
        <taxon>Majoidea</taxon>
        <taxon>Majidae</taxon>
        <taxon>Chionoecetes</taxon>
    </lineage>
</organism>
<accession>A0A8J4YFJ6</accession>
<name>A0A8J4YFJ6_CHIOP</name>
<gene>
    <name evidence="1" type="ORF">GWK47_048529</name>
</gene>
<evidence type="ECO:0000313" key="1">
    <source>
        <dbReference type="EMBL" id="KAG0720425.1"/>
    </source>
</evidence>
<keyword evidence="2" id="KW-1185">Reference proteome</keyword>
<dbReference type="Proteomes" id="UP000770661">
    <property type="component" value="Unassembled WGS sequence"/>
</dbReference>
<dbReference type="AlphaFoldDB" id="A0A8J4YFJ6"/>
<dbReference type="EMBL" id="JACEEZ010012884">
    <property type="protein sequence ID" value="KAG0720425.1"/>
    <property type="molecule type" value="Genomic_DNA"/>
</dbReference>
<comment type="caution">
    <text evidence="1">The sequence shown here is derived from an EMBL/GenBank/DDBJ whole genome shotgun (WGS) entry which is preliminary data.</text>
</comment>
<reference evidence="1" key="1">
    <citation type="submission" date="2020-07" db="EMBL/GenBank/DDBJ databases">
        <title>The High-quality genome of the commercially important snow crab, Chionoecetes opilio.</title>
        <authorList>
            <person name="Jeong J.-H."/>
            <person name="Ryu S."/>
        </authorList>
    </citation>
    <scope>NUCLEOTIDE SEQUENCE</scope>
    <source>
        <strain evidence="1">MADBK_172401_WGS</strain>
        <tissue evidence="1">Digestive gland</tissue>
    </source>
</reference>